<proteinExistence type="inferred from homology"/>
<evidence type="ECO:0000259" key="5">
    <source>
        <dbReference type="SMART" id="SM00642"/>
    </source>
</evidence>
<dbReference type="SUPFAM" id="SSF81296">
    <property type="entry name" value="E set domains"/>
    <property type="match status" value="1"/>
</dbReference>
<dbReference type="SMART" id="SM00642">
    <property type="entry name" value="Aamy"/>
    <property type="match status" value="1"/>
</dbReference>
<dbReference type="Proteomes" id="UP000244161">
    <property type="component" value="Unassembled WGS sequence"/>
</dbReference>
<evidence type="ECO:0000256" key="1">
    <source>
        <dbReference type="ARBA" id="ARBA00008061"/>
    </source>
</evidence>
<dbReference type="Pfam" id="PF02922">
    <property type="entry name" value="CBM_48"/>
    <property type="match status" value="1"/>
</dbReference>
<dbReference type="AlphaFoldDB" id="A0A2T5IEG5"/>
<dbReference type="InterPro" id="IPR017853">
    <property type="entry name" value="GH"/>
</dbReference>
<dbReference type="InterPro" id="IPR006047">
    <property type="entry name" value="GH13_cat_dom"/>
</dbReference>
<evidence type="ECO:0000256" key="2">
    <source>
        <dbReference type="ARBA" id="ARBA00022801"/>
    </source>
</evidence>
<gene>
    <name evidence="6" type="ORF">C8U37_11833</name>
</gene>
<dbReference type="GO" id="GO:0005980">
    <property type="term" value="P:glycogen catabolic process"/>
    <property type="evidence" value="ECO:0007669"/>
    <property type="project" value="InterPro"/>
</dbReference>
<dbReference type="InterPro" id="IPR011837">
    <property type="entry name" value="Glycogen_debranch_GlgX"/>
</dbReference>
<dbReference type="InterPro" id="IPR013780">
    <property type="entry name" value="Glyco_hydro_b"/>
</dbReference>
<protein>
    <submittedName>
        <fullName evidence="6">Glycogen operon protein</fullName>
    </submittedName>
</protein>
<dbReference type="Pfam" id="PF00128">
    <property type="entry name" value="Alpha-amylase"/>
    <property type="match status" value="1"/>
</dbReference>
<dbReference type="Gene3D" id="3.20.20.80">
    <property type="entry name" value="Glycosidases"/>
    <property type="match status" value="1"/>
</dbReference>
<dbReference type="FunFam" id="3.20.20.80:FF:000054">
    <property type="entry name" value="Glycogen debranching enzyme"/>
    <property type="match status" value="1"/>
</dbReference>
<sequence length="718" mass="81300">MSSNFQPDETEQYGAYSKYVHSLNQIFTPTDNMNGFDIRPGFYESFGSVMMPEGVSFTVYSNNATSIKLALFKKGAQEPYALIPFPEKYRIGNVHSMFVFGLDIRQFEYAYLVDGPYSPEEGLIFDGSKYLLDPYAKVVAGESFDPGNEKRETHYLGRVYASNFDWGNQTSPVIPMNEMIIYEMHVRGFTNSPSSGVHLPGTFAGLADKIPYLKELGINTVELMPIFEFDEIHDITVAKEKGLEDYWGYNTVGFFSPHSDYASEAEHNRQGDELKDLIRKLHENDIEVILDVVFNHTAEGNEEGPFLSFKGLDNSVYYMLMPDGKYFNFSGCGNTFNCNHPIVQNFILDCLRYWVTEYRVDGFRFDLASILGRDENGNPLTHPPLLNNLACDPILANVKLIAEAWDAGGLYQVGKFSYSKRWSEWNGQYRDDVRRFLKGDAGLAHTVAERIAGSHDLYNPDLRGHNASVNFITCHDGFTLHDLFAYNQKHNEANGWANTDGEDYNNSWNCGFEGETEDAAIQSLRKRMVRNACTVLLASQGTPLLLAGDEVGRTQGGNNNAYCQDNEVSWFDWHLLEGNRDLFEFFKKMIHLRKEHPVLRDSTLPAACGLPDSSIHGHEPWYLDPSPEVRYVGIMLAGRNTEHDQDEIAYLGINSHWMEQPIRLPDLPDGLCWKLAVDTSLPAGEDCTTQVEQMRKIGTEMTLQPRTVILLFAEKAYG</sequence>
<comment type="caution">
    <text evidence="6">The sequence shown here is derived from an EMBL/GenBank/DDBJ whole genome shotgun (WGS) entry which is preliminary data.</text>
</comment>
<dbReference type="InterPro" id="IPR014756">
    <property type="entry name" value="Ig_E-set"/>
</dbReference>
<dbReference type="GO" id="GO:0004135">
    <property type="term" value="F:amylo-alpha-1,6-glucosidase activity"/>
    <property type="evidence" value="ECO:0007669"/>
    <property type="project" value="InterPro"/>
</dbReference>
<dbReference type="PANTHER" id="PTHR43002">
    <property type="entry name" value="GLYCOGEN DEBRANCHING ENZYME"/>
    <property type="match status" value="1"/>
</dbReference>
<keyword evidence="3" id="KW-0809">Transit peptide</keyword>
<dbReference type="SUPFAM" id="SSF51445">
    <property type="entry name" value="(Trans)glycosidases"/>
    <property type="match status" value="1"/>
</dbReference>
<dbReference type="EMBL" id="QAOM01000018">
    <property type="protein sequence ID" value="PTQ82226.1"/>
    <property type="molecule type" value="Genomic_DNA"/>
</dbReference>
<evidence type="ECO:0000256" key="3">
    <source>
        <dbReference type="ARBA" id="ARBA00022946"/>
    </source>
</evidence>
<comment type="similarity">
    <text evidence="1">Belongs to the glycosyl hydrolase 13 family.</text>
</comment>
<evidence type="ECO:0000256" key="4">
    <source>
        <dbReference type="ARBA" id="ARBA00023295"/>
    </source>
</evidence>
<dbReference type="NCBIfam" id="TIGR02100">
    <property type="entry name" value="glgX_debranch"/>
    <property type="match status" value="1"/>
</dbReference>
<dbReference type="CDD" id="cd11326">
    <property type="entry name" value="AmyAc_Glg_debranch"/>
    <property type="match status" value="1"/>
</dbReference>
<organism evidence="6 7">
    <name type="scientific">Trichococcus patagoniensis</name>
    <dbReference type="NCBI Taxonomy" id="382641"/>
    <lineage>
        <taxon>Bacteria</taxon>
        <taxon>Bacillati</taxon>
        <taxon>Bacillota</taxon>
        <taxon>Bacilli</taxon>
        <taxon>Lactobacillales</taxon>
        <taxon>Carnobacteriaceae</taxon>
        <taxon>Trichococcus</taxon>
    </lineage>
</organism>
<evidence type="ECO:0000313" key="7">
    <source>
        <dbReference type="Proteomes" id="UP000244161"/>
    </source>
</evidence>
<dbReference type="Gene3D" id="2.60.40.10">
    <property type="entry name" value="Immunoglobulins"/>
    <property type="match status" value="1"/>
</dbReference>
<accession>A0A2T5IEG5</accession>
<dbReference type="InterPro" id="IPR013783">
    <property type="entry name" value="Ig-like_fold"/>
</dbReference>
<name>A0A2T5IEG5_9LACT</name>
<dbReference type="RefSeq" id="WP_211306224.1">
    <property type="nucleotide sequence ID" value="NZ_QAOM01000018.1"/>
</dbReference>
<dbReference type="SUPFAM" id="SSF51011">
    <property type="entry name" value="Glycosyl hydrolase domain"/>
    <property type="match status" value="1"/>
</dbReference>
<dbReference type="Gene3D" id="2.60.40.1180">
    <property type="entry name" value="Golgi alpha-mannosidase II"/>
    <property type="match status" value="1"/>
</dbReference>
<keyword evidence="4" id="KW-0326">Glycosidase</keyword>
<dbReference type="InterPro" id="IPR004193">
    <property type="entry name" value="Glyco_hydro_13_N"/>
</dbReference>
<feature type="domain" description="Glycosyl hydrolase family 13 catalytic" evidence="5">
    <location>
        <begin position="183"/>
        <end position="593"/>
    </location>
</feature>
<evidence type="ECO:0000313" key="6">
    <source>
        <dbReference type="EMBL" id="PTQ82226.1"/>
    </source>
</evidence>
<keyword evidence="7" id="KW-1185">Reference proteome</keyword>
<reference evidence="6 7" key="1">
    <citation type="submission" date="2018-04" db="EMBL/GenBank/DDBJ databases">
        <title>Genomic Encyclopedia of Archaeal and Bacterial Type Strains, Phase II (KMG-II): from individual species to whole genera.</title>
        <authorList>
            <person name="Goeker M."/>
        </authorList>
    </citation>
    <scope>NUCLEOTIDE SEQUENCE [LARGE SCALE GENOMIC DNA]</scope>
    <source>
        <strain evidence="6 7">DSM 18806</strain>
    </source>
</reference>
<keyword evidence="2" id="KW-0378">Hydrolase</keyword>